<keyword evidence="3" id="KW-1185">Reference proteome</keyword>
<evidence type="ECO:0000313" key="2">
    <source>
        <dbReference type="EMBL" id="CAL6106016.1"/>
    </source>
</evidence>
<evidence type="ECO:0000313" key="1">
    <source>
        <dbReference type="EMBL" id="CAI9913373.1"/>
    </source>
</evidence>
<dbReference type="Proteomes" id="UP001642409">
    <property type="component" value="Unassembled WGS sequence"/>
</dbReference>
<reference evidence="2 3" key="2">
    <citation type="submission" date="2024-07" db="EMBL/GenBank/DDBJ databases">
        <authorList>
            <person name="Akdeniz Z."/>
        </authorList>
    </citation>
    <scope>NUCLEOTIDE SEQUENCE [LARGE SCALE GENOMIC DNA]</scope>
</reference>
<dbReference type="EMBL" id="CAXDID020000604">
    <property type="protein sequence ID" value="CAL6106016.1"/>
    <property type="molecule type" value="Genomic_DNA"/>
</dbReference>
<accession>A0AA86N5T8</accession>
<comment type="caution">
    <text evidence="1">The sequence shown here is derived from an EMBL/GenBank/DDBJ whole genome shotgun (WGS) entry which is preliminary data.</text>
</comment>
<evidence type="ECO:0000313" key="3">
    <source>
        <dbReference type="Proteomes" id="UP001642409"/>
    </source>
</evidence>
<dbReference type="AlphaFoldDB" id="A0AA86N5T8"/>
<organism evidence="1">
    <name type="scientific">Hexamita inflata</name>
    <dbReference type="NCBI Taxonomy" id="28002"/>
    <lineage>
        <taxon>Eukaryota</taxon>
        <taxon>Metamonada</taxon>
        <taxon>Diplomonadida</taxon>
        <taxon>Hexamitidae</taxon>
        <taxon>Hexamitinae</taxon>
        <taxon>Hexamita</taxon>
    </lineage>
</organism>
<sequence>MSVYLMDYQVSSTWMISKSDFCIVYVQNKTERSIFLENLPKLPRNSLNEVLVFIQSIELHSLHKNNIFQAIQVRLAQHVQIQASDVSQEFGDFETGAAVHNFTRISVGEGHHCVSAIVTLQNRPVWILNLVVVMK</sequence>
<reference evidence="1" key="1">
    <citation type="submission" date="2023-06" db="EMBL/GenBank/DDBJ databases">
        <authorList>
            <person name="Kurt Z."/>
        </authorList>
    </citation>
    <scope>NUCLEOTIDE SEQUENCE</scope>
</reference>
<dbReference type="EMBL" id="CATOUU010000023">
    <property type="protein sequence ID" value="CAI9913373.1"/>
    <property type="molecule type" value="Genomic_DNA"/>
</dbReference>
<protein>
    <submittedName>
        <fullName evidence="2">Hypothetical_protein</fullName>
    </submittedName>
</protein>
<gene>
    <name evidence="1" type="ORF">HINF_LOCUS1018</name>
    <name evidence="2" type="ORF">HINF_LOCUS73540</name>
</gene>
<name>A0AA86N5T8_9EUKA</name>
<proteinExistence type="predicted"/>